<dbReference type="PANTHER" id="PTHR48102">
    <property type="entry name" value="ATP-DEPENDENT CLP PROTEASE ATP-BINDING SUBUNIT CLPX-LIKE, MITOCHONDRIAL-RELATED"/>
    <property type="match status" value="1"/>
</dbReference>
<evidence type="ECO:0000256" key="2">
    <source>
        <dbReference type="ARBA" id="ARBA00022833"/>
    </source>
</evidence>
<sequence>YEAVSAEDLHKFGMIPEFIGRLPILTSTKELTEEDLVRVLTEPSNSLVRQYQHLFELDDMDLEFTHEALLAIAARANERKTGARGLSSIMEQTLSDLMFDLPSRDDVARVVVTRDLVEGVGEAELYPERSSEGKRSA</sequence>
<dbReference type="PANTHER" id="PTHR48102:SF7">
    <property type="entry name" value="ATP-DEPENDENT CLP PROTEASE ATP-BINDING SUBUNIT CLPX-LIKE, MITOCHONDRIAL"/>
    <property type="match status" value="1"/>
</dbReference>
<accession>A0A929RPC8</accession>
<keyword evidence="5" id="KW-0645">Protease</keyword>
<dbReference type="FunFam" id="1.10.8.60:FF:000002">
    <property type="entry name" value="ATP-dependent Clp protease ATP-binding subunit ClpX"/>
    <property type="match status" value="1"/>
</dbReference>
<dbReference type="Pfam" id="PF10431">
    <property type="entry name" value="ClpB_D2-small"/>
    <property type="match status" value="1"/>
</dbReference>
<dbReference type="GO" id="GO:0008233">
    <property type="term" value="F:peptidase activity"/>
    <property type="evidence" value="ECO:0007669"/>
    <property type="project" value="UniProtKB-KW"/>
</dbReference>
<evidence type="ECO:0000313" key="6">
    <source>
        <dbReference type="Proteomes" id="UP000759246"/>
    </source>
</evidence>
<keyword evidence="1" id="KW-0547">Nucleotide-binding</keyword>
<dbReference type="Gene3D" id="1.10.8.60">
    <property type="match status" value="1"/>
</dbReference>
<evidence type="ECO:0000313" key="5">
    <source>
        <dbReference type="EMBL" id="MBF0966201.1"/>
    </source>
</evidence>
<dbReference type="InterPro" id="IPR019489">
    <property type="entry name" value="Clp_ATPase_C"/>
</dbReference>
<dbReference type="GO" id="GO:0051301">
    <property type="term" value="P:cell division"/>
    <property type="evidence" value="ECO:0007669"/>
    <property type="project" value="TreeGrafter"/>
</dbReference>
<dbReference type="InterPro" id="IPR050052">
    <property type="entry name" value="ATP-dep_Clp_protease_ClpX"/>
</dbReference>
<protein>
    <submittedName>
        <fullName evidence="5">ATP-dependent Clp protease ATP-binding subunit ClpX</fullName>
    </submittedName>
</protein>
<reference evidence="5" key="1">
    <citation type="submission" date="2020-04" db="EMBL/GenBank/DDBJ databases">
        <title>Deep metagenomics examines the oral microbiome during advanced dental caries in children, revealing novel taxa and co-occurrences with host molecules.</title>
        <authorList>
            <person name="Baker J.L."/>
            <person name="Morton J.T."/>
            <person name="Dinis M."/>
            <person name="Alvarez R."/>
            <person name="Tran N.C."/>
            <person name="Knight R."/>
            <person name="Edlund A."/>
        </authorList>
    </citation>
    <scope>NUCLEOTIDE SEQUENCE</scope>
    <source>
        <strain evidence="5">JCVI_30_bin.13</strain>
    </source>
</reference>
<comment type="caution">
    <text evidence="5">The sequence shown here is derived from an EMBL/GenBank/DDBJ whole genome shotgun (WGS) entry which is preliminary data.</text>
</comment>
<dbReference type="EMBL" id="JABZGF010000064">
    <property type="protein sequence ID" value="MBF0966201.1"/>
    <property type="molecule type" value="Genomic_DNA"/>
</dbReference>
<keyword evidence="3 5" id="KW-0067">ATP-binding</keyword>
<evidence type="ECO:0000256" key="1">
    <source>
        <dbReference type="ARBA" id="ARBA00022741"/>
    </source>
</evidence>
<dbReference type="GO" id="GO:0016887">
    <property type="term" value="F:ATP hydrolysis activity"/>
    <property type="evidence" value="ECO:0007669"/>
    <property type="project" value="TreeGrafter"/>
</dbReference>
<keyword evidence="2" id="KW-0862">Zinc</keyword>
<dbReference type="Proteomes" id="UP000759246">
    <property type="component" value="Unassembled WGS sequence"/>
</dbReference>
<organism evidence="5 6">
    <name type="scientific">Actinomyces bouchesdurhonensis</name>
    <dbReference type="NCBI Taxonomy" id="1852361"/>
    <lineage>
        <taxon>Bacteria</taxon>
        <taxon>Bacillati</taxon>
        <taxon>Actinomycetota</taxon>
        <taxon>Actinomycetes</taxon>
        <taxon>Actinomycetales</taxon>
        <taxon>Actinomycetaceae</taxon>
        <taxon>Actinomyces</taxon>
    </lineage>
</organism>
<feature type="domain" description="Clp ATPase C-terminal" evidence="4">
    <location>
        <begin position="31"/>
        <end position="126"/>
    </location>
</feature>
<dbReference type="GO" id="GO:0005524">
    <property type="term" value="F:ATP binding"/>
    <property type="evidence" value="ECO:0007669"/>
    <property type="project" value="UniProtKB-KW"/>
</dbReference>
<keyword evidence="5" id="KW-0378">Hydrolase</keyword>
<dbReference type="SUPFAM" id="SSF52540">
    <property type="entry name" value="P-loop containing nucleoside triphosphate hydrolases"/>
    <property type="match status" value="1"/>
</dbReference>
<proteinExistence type="predicted"/>
<dbReference type="AlphaFoldDB" id="A0A929RPC8"/>
<gene>
    <name evidence="5" type="ORF">HXK09_03370</name>
</gene>
<evidence type="ECO:0000256" key="3">
    <source>
        <dbReference type="ARBA" id="ARBA00022840"/>
    </source>
</evidence>
<dbReference type="Gene3D" id="3.40.50.300">
    <property type="entry name" value="P-loop containing nucleotide triphosphate hydrolases"/>
    <property type="match status" value="1"/>
</dbReference>
<dbReference type="SMART" id="SM01086">
    <property type="entry name" value="ClpB_D2-small"/>
    <property type="match status" value="1"/>
</dbReference>
<dbReference type="InterPro" id="IPR027417">
    <property type="entry name" value="P-loop_NTPase"/>
</dbReference>
<evidence type="ECO:0000259" key="4">
    <source>
        <dbReference type="SMART" id="SM01086"/>
    </source>
</evidence>
<name>A0A929RPC8_9ACTO</name>
<dbReference type="GO" id="GO:0009376">
    <property type="term" value="C:HslUV protease complex"/>
    <property type="evidence" value="ECO:0007669"/>
    <property type="project" value="TreeGrafter"/>
</dbReference>
<feature type="non-terminal residue" evidence="5">
    <location>
        <position position="1"/>
    </location>
</feature>
<dbReference type="GO" id="GO:0051603">
    <property type="term" value="P:proteolysis involved in protein catabolic process"/>
    <property type="evidence" value="ECO:0007669"/>
    <property type="project" value="TreeGrafter"/>
</dbReference>